<comment type="caution">
    <text evidence="6">The sequence shown here is derived from an EMBL/GenBank/DDBJ whole genome shotgun (WGS) entry which is preliminary data.</text>
</comment>
<evidence type="ECO:0000256" key="1">
    <source>
        <dbReference type="ARBA" id="ARBA00009798"/>
    </source>
</evidence>
<gene>
    <name evidence="6" type="primary">ybaK</name>
    <name evidence="6" type="ORF">G4177_22965</name>
</gene>
<dbReference type="PANTHER" id="PTHR30411:SF0">
    <property type="entry name" value="CYS-TRNA(PRO)_CYS-TRNA(CYS) DEACYLASE YBAK"/>
    <property type="match status" value="1"/>
</dbReference>
<reference evidence="6 7" key="1">
    <citation type="submission" date="2020-02" db="EMBL/GenBank/DDBJ databases">
        <authorList>
            <person name="Babadi Z.K."/>
            <person name="Risdian C."/>
            <person name="Ebrahimipour G.H."/>
            <person name="Wink J."/>
        </authorList>
    </citation>
    <scope>NUCLEOTIDE SEQUENCE [LARGE SCALE GENOMIC DNA]</scope>
    <source>
        <strain evidence="6 7">ZKHCc1 1396</strain>
    </source>
</reference>
<accession>A0ABR9PSZ1</accession>
<evidence type="ECO:0000259" key="5">
    <source>
        <dbReference type="Pfam" id="PF04073"/>
    </source>
</evidence>
<dbReference type="SUPFAM" id="SSF55826">
    <property type="entry name" value="YbaK/ProRS associated domain"/>
    <property type="match status" value="1"/>
</dbReference>
<dbReference type="InterPro" id="IPR004369">
    <property type="entry name" value="Prolyl-tRNA_editing_YbaK/EbsC"/>
</dbReference>
<dbReference type="InterPro" id="IPR007214">
    <property type="entry name" value="YbaK/aa-tRNA-synth-assoc-dom"/>
</dbReference>
<dbReference type="NCBIfam" id="TIGR00011">
    <property type="entry name" value="YbaK_EbsC"/>
    <property type="match status" value="1"/>
</dbReference>
<evidence type="ECO:0000256" key="2">
    <source>
        <dbReference type="ARBA" id="ARBA00022917"/>
    </source>
</evidence>
<organism evidence="6 7">
    <name type="scientific">Corallococcus soli</name>
    <dbReference type="NCBI Taxonomy" id="2710757"/>
    <lineage>
        <taxon>Bacteria</taxon>
        <taxon>Pseudomonadati</taxon>
        <taxon>Myxococcota</taxon>
        <taxon>Myxococcia</taxon>
        <taxon>Myxococcales</taxon>
        <taxon>Cystobacterineae</taxon>
        <taxon>Myxococcaceae</taxon>
        <taxon>Corallococcus</taxon>
    </lineage>
</organism>
<evidence type="ECO:0000256" key="4">
    <source>
        <dbReference type="PIRNR" id="PIRNR006181"/>
    </source>
</evidence>
<dbReference type="InterPro" id="IPR036754">
    <property type="entry name" value="YbaK/aa-tRNA-synt-asso_dom_sf"/>
</dbReference>
<evidence type="ECO:0000313" key="7">
    <source>
        <dbReference type="Proteomes" id="UP001516472"/>
    </source>
</evidence>
<keyword evidence="3 4" id="KW-0456">Lyase</keyword>
<comment type="similarity">
    <text evidence="1 4">Belongs to the prolyl-tRNA editing family. YbaK/EbsC subfamily.</text>
</comment>
<feature type="domain" description="YbaK/aminoacyl-tRNA synthetase-associated" evidence="5">
    <location>
        <begin position="29"/>
        <end position="144"/>
    </location>
</feature>
<dbReference type="EMBL" id="JAAIYO010000007">
    <property type="protein sequence ID" value="MBE4751039.1"/>
    <property type="molecule type" value="Genomic_DNA"/>
</dbReference>
<dbReference type="PIRSF" id="PIRSF006181">
    <property type="entry name" value="EbsC_YbaK"/>
    <property type="match status" value="1"/>
</dbReference>
<sequence length="158" mass="16813">MKTNAARLLDSLGVAYSLRDYDVDPDDLSAETVAAKVGMPAEQVFKTLVARGDRTGVLMAVVPGNAELDLKALARLSGDRKVETVPLKELQPLTGFIRGGVTALGGKKEYPVYVDETLELFDSVAVSAGVRGTQILLAPADYLRVTKGRTGPLSRPKA</sequence>
<dbReference type="Pfam" id="PF04073">
    <property type="entry name" value="tRNA_edit"/>
    <property type="match status" value="1"/>
</dbReference>
<dbReference type="CDD" id="cd00002">
    <property type="entry name" value="YbaK_deacylase"/>
    <property type="match status" value="1"/>
</dbReference>
<protein>
    <recommendedName>
        <fullName evidence="4">Cys-tRNA(Pro)/Cys-tRNA(Cys) deacylase</fullName>
        <ecNumber evidence="4">4.2.-.-</ecNumber>
    </recommendedName>
</protein>
<dbReference type="Proteomes" id="UP001516472">
    <property type="component" value="Unassembled WGS sequence"/>
</dbReference>
<keyword evidence="7" id="KW-1185">Reference proteome</keyword>
<evidence type="ECO:0000256" key="3">
    <source>
        <dbReference type="ARBA" id="ARBA00023239"/>
    </source>
</evidence>
<dbReference type="EC" id="4.2.-.-" evidence="4"/>
<evidence type="ECO:0000313" key="6">
    <source>
        <dbReference type="EMBL" id="MBE4751039.1"/>
    </source>
</evidence>
<proteinExistence type="inferred from homology"/>
<dbReference type="RefSeq" id="WP_193428254.1">
    <property type="nucleotide sequence ID" value="NZ_CBCSIP010000291.1"/>
</dbReference>
<dbReference type="Gene3D" id="3.90.960.10">
    <property type="entry name" value="YbaK/aminoacyl-tRNA synthetase-associated domain"/>
    <property type="match status" value="1"/>
</dbReference>
<dbReference type="PANTHER" id="PTHR30411">
    <property type="entry name" value="CYTOPLASMIC PROTEIN"/>
    <property type="match status" value="1"/>
</dbReference>
<name>A0ABR9PSZ1_9BACT</name>
<keyword evidence="2 4" id="KW-0648">Protein biosynthesis</keyword>